<gene>
    <name evidence="1" type="ORF">CHH67_21385</name>
</gene>
<protein>
    <recommendedName>
        <fullName evidence="3">XRE family transcriptional regulator</fullName>
    </recommendedName>
</protein>
<evidence type="ECO:0000313" key="1">
    <source>
        <dbReference type="EMBL" id="PAD72862.1"/>
    </source>
</evidence>
<organism evidence="1 2">
    <name type="scientific">Paenibacillus campinasensis</name>
    <dbReference type="NCBI Taxonomy" id="66347"/>
    <lineage>
        <taxon>Bacteria</taxon>
        <taxon>Bacillati</taxon>
        <taxon>Bacillota</taxon>
        <taxon>Bacilli</taxon>
        <taxon>Bacillales</taxon>
        <taxon>Paenibacillaceae</taxon>
        <taxon>Paenibacillus</taxon>
    </lineage>
</organism>
<accession>A0A268EIC7</accession>
<dbReference type="Proteomes" id="UP000215596">
    <property type="component" value="Unassembled WGS sequence"/>
</dbReference>
<sequence>MKINQKKVDQIVDVMIADSGIKHRKALSEMAGIKPSTFHAAIKNESLRLVDFLRMAELLGYDVTITKREVDQ</sequence>
<comment type="caution">
    <text evidence="1">The sequence shown here is derived from an EMBL/GenBank/DDBJ whole genome shotgun (WGS) entry which is preliminary data.</text>
</comment>
<dbReference type="AlphaFoldDB" id="A0A268EIC7"/>
<reference evidence="1 2" key="1">
    <citation type="submission" date="2017-07" db="EMBL/GenBank/DDBJ databases">
        <title>Isolation and whole genome analysis of endospore-forming bacteria from heroin.</title>
        <authorList>
            <person name="Kalinowski J."/>
            <person name="Ahrens B."/>
            <person name="Al-Dilaimi A."/>
            <person name="Winkler A."/>
            <person name="Wibberg D."/>
            <person name="Schleenbecker U."/>
            <person name="Ruckert C."/>
            <person name="Wolfel R."/>
            <person name="Grass G."/>
        </authorList>
    </citation>
    <scope>NUCLEOTIDE SEQUENCE [LARGE SCALE GENOMIC DNA]</scope>
    <source>
        <strain evidence="1 2">7537-G1</strain>
    </source>
</reference>
<dbReference type="EMBL" id="NPBY01000074">
    <property type="protein sequence ID" value="PAD72862.1"/>
    <property type="molecule type" value="Genomic_DNA"/>
</dbReference>
<evidence type="ECO:0008006" key="3">
    <source>
        <dbReference type="Google" id="ProtNLM"/>
    </source>
</evidence>
<evidence type="ECO:0000313" key="2">
    <source>
        <dbReference type="Proteomes" id="UP000215596"/>
    </source>
</evidence>
<proteinExistence type="predicted"/>
<name>A0A268EIC7_9BACL</name>
<dbReference type="RefSeq" id="WP_095267412.1">
    <property type="nucleotide sequence ID" value="NZ_NPBY01000074.1"/>
</dbReference>
<dbReference type="OrthoDB" id="9932489at2"/>